<dbReference type="SUPFAM" id="SSF103481">
    <property type="entry name" value="Multidrug resistance efflux transporter EmrE"/>
    <property type="match status" value="1"/>
</dbReference>
<keyword evidence="2" id="KW-1133">Transmembrane helix</keyword>
<keyword evidence="2" id="KW-0472">Membrane</keyword>
<feature type="transmembrane region" description="Helical" evidence="2">
    <location>
        <begin position="101"/>
        <end position="119"/>
    </location>
</feature>
<feature type="transmembrane region" description="Helical" evidence="2">
    <location>
        <begin position="126"/>
        <end position="144"/>
    </location>
</feature>
<evidence type="ECO:0000313" key="4">
    <source>
        <dbReference type="Proteomes" id="UP000886520"/>
    </source>
</evidence>
<dbReference type="GO" id="GO:0016020">
    <property type="term" value="C:membrane"/>
    <property type="evidence" value="ECO:0007669"/>
    <property type="project" value="TreeGrafter"/>
</dbReference>
<evidence type="ECO:0000256" key="2">
    <source>
        <dbReference type="SAM" id="Phobius"/>
    </source>
</evidence>
<feature type="transmembrane region" description="Helical" evidence="2">
    <location>
        <begin position="282"/>
        <end position="303"/>
    </location>
</feature>
<protein>
    <recommendedName>
        <fullName evidence="5">EamA domain-containing protein</fullName>
    </recommendedName>
</protein>
<feature type="transmembrane region" description="Helical" evidence="2">
    <location>
        <begin position="315"/>
        <end position="335"/>
    </location>
</feature>
<dbReference type="PANTHER" id="PTHR22911">
    <property type="entry name" value="ACYL-MALONYL CONDENSING ENZYME-RELATED"/>
    <property type="match status" value="1"/>
</dbReference>
<gene>
    <name evidence="3" type="ORF">GOP47_0009870</name>
</gene>
<evidence type="ECO:0008006" key="5">
    <source>
        <dbReference type="Google" id="ProtNLM"/>
    </source>
</evidence>
<dbReference type="InterPro" id="IPR037185">
    <property type="entry name" value="EmrE-like"/>
</dbReference>
<comment type="caution">
    <text evidence="3">The sequence shown here is derived from an EMBL/GenBank/DDBJ whole genome shotgun (WGS) entry which is preliminary data.</text>
</comment>
<feature type="transmembrane region" description="Helical" evidence="2">
    <location>
        <begin position="69"/>
        <end position="89"/>
    </location>
</feature>
<organism evidence="3 4">
    <name type="scientific">Adiantum capillus-veneris</name>
    <name type="common">Maidenhair fern</name>
    <dbReference type="NCBI Taxonomy" id="13818"/>
    <lineage>
        <taxon>Eukaryota</taxon>
        <taxon>Viridiplantae</taxon>
        <taxon>Streptophyta</taxon>
        <taxon>Embryophyta</taxon>
        <taxon>Tracheophyta</taxon>
        <taxon>Polypodiopsida</taxon>
        <taxon>Polypodiidae</taxon>
        <taxon>Polypodiales</taxon>
        <taxon>Pteridineae</taxon>
        <taxon>Pteridaceae</taxon>
        <taxon>Vittarioideae</taxon>
        <taxon>Adiantum</taxon>
    </lineage>
</organism>
<feature type="transmembrane region" description="Helical" evidence="2">
    <location>
        <begin position="35"/>
        <end position="57"/>
    </location>
</feature>
<evidence type="ECO:0000313" key="3">
    <source>
        <dbReference type="EMBL" id="KAI5075794.1"/>
    </source>
</evidence>
<dbReference type="Gene3D" id="1.10.3730.20">
    <property type="match status" value="1"/>
</dbReference>
<keyword evidence="4" id="KW-1185">Reference proteome</keyword>
<feature type="transmembrane region" description="Helical" evidence="2">
    <location>
        <begin position="370"/>
        <end position="386"/>
    </location>
</feature>
<evidence type="ECO:0000256" key="1">
    <source>
        <dbReference type="ARBA" id="ARBA00004141"/>
    </source>
</evidence>
<dbReference type="AlphaFoldDB" id="A0A9D4UXN1"/>
<dbReference type="OrthoDB" id="153646at2759"/>
<dbReference type="EMBL" id="JABFUD020000009">
    <property type="protein sequence ID" value="KAI5075794.1"/>
    <property type="molecule type" value="Genomic_DNA"/>
</dbReference>
<name>A0A9D4UXN1_ADICA</name>
<dbReference type="Proteomes" id="UP000886520">
    <property type="component" value="Chromosome 9"/>
</dbReference>
<reference evidence="3" key="1">
    <citation type="submission" date="2021-01" db="EMBL/GenBank/DDBJ databases">
        <title>Adiantum capillus-veneris genome.</title>
        <authorList>
            <person name="Fang Y."/>
            <person name="Liao Q."/>
        </authorList>
    </citation>
    <scope>NUCLEOTIDE SEQUENCE</scope>
    <source>
        <strain evidence="3">H3</strain>
        <tissue evidence="3">Leaf</tissue>
    </source>
</reference>
<dbReference type="PANTHER" id="PTHR22911:SF137">
    <property type="entry name" value="SOLUTE CARRIER FAMILY 35 MEMBER G2-RELATED"/>
    <property type="match status" value="1"/>
</dbReference>
<keyword evidence="2" id="KW-0812">Transmembrane</keyword>
<accession>A0A9D4UXN1</accession>
<sequence length="387" mass="42558">MRSIGFAFAAAAAIGNSCIDGSRKFASQRFTTVELMSLVGLLDAILLVVIVLASGNYGSFDTFLVVRDIKFLQIIVVSAGIKVLAGFLYQRALHLSPLSVTVPYLAFTPVLLVFTSFVMMHEEPSYQGLLGVVVVTIGGYLLALEQPGETETKREKPKTKFWNSLHVSLSSILSKWCFIALSGKDKDLMVEGHIKWEEQASKENVKILIADQKEQTLPSSFSVTGAKTSQARTEWNVLDRIMEPFRALKREQGSLLMLGVAGLLSVSNSLDKMGAHLAPSPIAFAAIQKVIMAIPVTFFLGLVSPSSFKYLFGQFHVLISISLFEVLAFVCYLKSLETLLVAYSIAAKRSNVLITVFIGRLFFKEKILRRLPFILLMIGGMALIVFA</sequence>
<comment type="subcellular location">
    <subcellularLocation>
        <location evidence="1">Membrane</location>
        <topology evidence="1">Multi-pass membrane protein</topology>
    </subcellularLocation>
</comment>
<proteinExistence type="predicted"/>